<protein>
    <submittedName>
        <fullName evidence="1">Uncharacterized protein</fullName>
    </submittedName>
</protein>
<dbReference type="RefSeq" id="WP_012566309.1">
    <property type="nucleotide sequence ID" value="NC_011420.2"/>
</dbReference>
<evidence type="ECO:0000313" key="1">
    <source>
        <dbReference type="EMBL" id="ACI98520.1"/>
    </source>
</evidence>
<dbReference type="EMBL" id="CP000613">
    <property type="protein sequence ID" value="ACI98520.1"/>
    <property type="molecule type" value="Genomic_DNA"/>
</dbReference>
<gene>
    <name evidence="1" type="ordered locus">RC1_1104</name>
</gene>
<dbReference type="OrthoDB" id="9953565at2"/>
<name>B6IME1_RHOCS</name>
<dbReference type="KEGG" id="rce:RC1_1104"/>
<reference evidence="1 2" key="1">
    <citation type="journal article" date="2010" name="BMC Genomics">
        <title>Metabolic flexibility revealed in the genome of the cyst-forming alpha-1 proteobacterium Rhodospirillum centenum.</title>
        <authorList>
            <person name="Lu Y.K."/>
            <person name="Marden J."/>
            <person name="Han M."/>
            <person name="Swingley W.D."/>
            <person name="Mastrian S.D."/>
            <person name="Chowdhury S.R."/>
            <person name="Hao J."/>
            <person name="Helmy T."/>
            <person name="Kim S."/>
            <person name="Kurdoglu A.A."/>
            <person name="Matthies H.J."/>
            <person name="Rollo D."/>
            <person name="Stothard P."/>
            <person name="Blankenship R.E."/>
            <person name="Bauer C.E."/>
            <person name="Touchman J.W."/>
        </authorList>
    </citation>
    <scope>NUCLEOTIDE SEQUENCE [LARGE SCALE GENOMIC DNA]</scope>
    <source>
        <strain evidence="2">ATCC 51521 / SW</strain>
    </source>
</reference>
<accession>B6IME1</accession>
<organism evidence="1 2">
    <name type="scientific">Rhodospirillum centenum (strain ATCC 51521 / SW)</name>
    <dbReference type="NCBI Taxonomy" id="414684"/>
    <lineage>
        <taxon>Bacteria</taxon>
        <taxon>Pseudomonadati</taxon>
        <taxon>Pseudomonadota</taxon>
        <taxon>Alphaproteobacteria</taxon>
        <taxon>Rhodospirillales</taxon>
        <taxon>Rhodospirillaceae</taxon>
        <taxon>Rhodospirillum</taxon>
    </lineage>
</organism>
<dbReference type="AlphaFoldDB" id="B6IME1"/>
<dbReference type="Proteomes" id="UP000001591">
    <property type="component" value="Chromosome"/>
</dbReference>
<keyword evidence="2" id="KW-1185">Reference proteome</keyword>
<dbReference type="STRING" id="414684.RC1_1104"/>
<dbReference type="HOGENOM" id="CLU_2525309_0_0_5"/>
<evidence type="ECO:0000313" key="2">
    <source>
        <dbReference type="Proteomes" id="UP000001591"/>
    </source>
</evidence>
<proteinExistence type="predicted"/>
<sequence>MSKFRRKHQRRGRYAASQEAAPLLAHMPTAQGMHDALVGGGFVLAKSVRPYLRTDGLMSIRFVWRLRHQGGTTSVTYTEVLRVG</sequence>